<organism evidence="1 2">
    <name type="scientific">Trichinella nelsoni</name>
    <dbReference type="NCBI Taxonomy" id="6336"/>
    <lineage>
        <taxon>Eukaryota</taxon>
        <taxon>Metazoa</taxon>
        <taxon>Ecdysozoa</taxon>
        <taxon>Nematoda</taxon>
        <taxon>Enoplea</taxon>
        <taxon>Dorylaimia</taxon>
        <taxon>Trichinellida</taxon>
        <taxon>Trichinellidae</taxon>
        <taxon>Trichinella</taxon>
    </lineage>
</organism>
<evidence type="ECO:0000313" key="2">
    <source>
        <dbReference type="Proteomes" id="UP000054630"/>
    </source>
</evidence>
<keyword evidence="2" id="KW-1185">Reference proteome</keyword>
<dbReference type="Proteomes" id="UP000054630">
    <property type="component" value="Unassembled WGS sequence"/>
</dbReference>
<accession>A0A0V0S0B8</accession>
<name>A0A0V0S0B8_9BILA</name>
<protein>
    <submittedName>
        <fullName evidence="1">Uncharacterized protein</fullName>
    </submittedName>
</protein>
<proteinExistence type="predicted"/>
<gene>
    <name evidence="1" type="ORF">T07_8596</name>
</gene>
<dbReference type="EMBL" id="JYDL01000052">
    <property type="protein sequence ID" value="KRX20176.1"/>
    <property type="molecule type" value="Genomic_DNA"/>
</dbReference>
<reference evidence="1 2" key="1">
    <citation type="submission" date="2015-01" db="EMBL/GenBank/DDBJ databases">
        <title>Evolution of Trichinella species and genotypes.</title>
        <authorList>
            <person name="Korhonen P.K."/>
            <person name="Edoardo P."/>
            <person name="Giuseppe L.R."/>
            <person name="Gasser R.B."/>
        </authorList>
    </citation>
    <scope>NUCLEOTIDE SEQUENCE [LARGE SCALE GENOMIC DNA]</scope>
    <source>
        <strain evidence="1">ISS37</strain>
    </source>
</reference>
<sequence>MNVPNKRQFYFFNSLLNSHHYLGYFLHCSLYLKEPIYANTRWEVLNAQARKSCNPFLKYEDWLRWHNVFKFRNGLFPYLYAIIILPNFAHRKTECGVHLLQQMRPNRSYQTEIPSPNDTYAEPQKIELSSMSISLISCLSRPRTPSVSPCETVQ</sequence>
<evidence type="ECO:0000313" key="1">
    <source>
        <dbReference type="EMBL" id="KRX20176.1"/>
    </source>
</evidence>
<comment type="caution">
    <text evidence="1">The sequence shown here is derived from an EMBL/GenBank/DDBJ whole genome shotgun (WGS) entry which is preliminary data.</text>
</comment>
<dbReference type="AlphaFoldDB" id="A0A0V0S0B8"/>